<evidence type="ECO:0000256" key="1">
    <source>
        <dbReference type="SAM" id="MobiDB-lite"/>
    </source>
</evidence>
<proteinExistence type="predicted"/>
<keyword evidence="3" id="KW-1185">Reference proteome</keyword>
<evidence type="ECO:0000313" key="2">
    <source>
        <dbReference type="EMBL" id="ABT16340.1"/>
    </source>
</evidence>
<dbReference type="KEGG" id="vg:5470356"/>
<feature type="region of interest" description="Disordered" evidence="1">
    <location>
        <begin position="298"/>
        <end position="317"/>
    </location>
</feature>
<organism evidence="2 3">
    <name type="scientific">Chlorovirus heliozoae</name>
    <dbReference type="NCBI Taxonomy" id="322019"/>
    <lineage>
        <taxon>Viruses</taxon>
        <taxon>Varidnaviria</taxon>
        <taxon>Bamfordvirae</taxon>
        <taxon>Nucleocytoviricota</taxon>
        <taxon>Megaviricetes</taxon>
        <taxon>Algavirales</taxon>
        <taxon>Phycodnaviridae</taxon>
        <taxon>Chlorovirus</taxon>
    </lineage>
</organism>
<feature type="compositionally biased region" description="Basic and acidic residues" evidence="1">
    <location>
        <begin position="298"/>
        <end position="309"/>
    </location>
</feature>
<dbReference type="Proteomes" id="UP000202420">
    <property type="component" value="Segment"/>
</dbReference>
<accession>A7K8G6</accession>
<evidence type="ECO:0000313" key="3">
    <source>
        <dbReference type="Proteomes" id="UP000202420"/>
    </source>
</evidence>
<sequence length="367" mass="41218">MYMSRADAVLGVAENAGLDDLAGLDERFEDFADPFHCTIPFFEDIIFMYSKYFNGSIYLRDSFVSPISTVTFNRTRKARVATFEDVRPESTAITCLACVKVLETPLQKLSPAFAEIQEPRCLVLFVLVVHPFQYRTERVEVGPVVEGSINHKAPRKGRRQLCPRSVDELVRKIACKVPVQFNVNIPHSLLPLLVVTKGFDIPAKIFETPHILALRLFHRGNVFHELVVRVYLLEVFQYHDKVSSAAACTVQRDCPPSPVAKTRCKVVILPPLGVRILGKTNQRQNSIGISLREAKRGKLRDDAGRDARSTRRRTRGRNISRGRFSVVGLLRVRSGHGVAFDEGVSEGRLELDPPVRTETLVSIPDSI</sequence>
<dbReference type="GeneID" id="5470356"/>
<name>A7K8G6_9PHYC</name>
<gene>
    <name evidence="2" type="primary">z206L</name>
    <name evidence="2" type="ORF">ATCV1_z206L</name>
</gene>
<reference evidence="2 3" key="1">
    <citation type="submission" date="2006-09" db="EMBL/GenBank/DDBJ databases">
        <title>Sequence and annotation of the 288-kb ATCV-1 virus that infects an endosymbiotic Chlorella strain of the heliozoon Acanthocystis turfacea.</title>
        <authorList>
            <person name="Fitzgerald L.A."/>
            <person name="Graves M.V."/>
            <person name="Li X."/>
            <person name="Pfitzner A.J.P."/>
            <person name="Hartigan J."/>
            <person name="Van Etten J.L."/>
        </authorList>
    </citation>
    <scope>NUCLEOTIDE SEQUENCE [LARGE SCALE GENOMIC DNA]</scope>
    <source>
        <strain evidence="2 3">ATCV-1</strain>
    </source>
</reference>
<protein>
    <submittedName>
        <fullName evidence="2">Uncharacterized protein z206L</fullName>
    </submittedName>
</protein>
<dbReference type="RefSeq" id="YP_001426687.1">
    <property type="nucleotide sequence ID" value="NC_008724.1"/>
</dbReference>
<dbReference type="EMBL" id="EF101928">
    <property type="protein sequence ID" value="ABT16340.1"/>
    <property type="molecule type" value="Genomic_DNA"/>
</dbReference>